<dbReference type="PANTHER" id="PTHR47790">
    <property type="entry name" value="TRNA/TMRNA (URACIL-C(5))-METHYLTRANSFERASE"/>
    <property type="match status" value="1"/>
</dbReference>
<dbReference type="FunFam" id="3.40.50.150:FF:000012">
    <property type="entry name" value="tRNA/tmRNA (uracil-C(5))-methyltransferase"/>
    <property type="match status" value="1"/>
</dbReference>
<feature type="active site" evidence="9">
    <location>
        <position position="320"/>
    </location>
</feature>
<dbReference type="InterPro" id="IPR030391">
    <property type="entry name" value="MeTrfase_TrmA_CS"/>
</dbReference>
<reference evidence="10 11" key="1">
    <citation type="submission" date="2020-10" db="EMBL/GenBank/DDBJ databases">
        <title>Connecting structure to function with the recovery of over 1000 high-quality activated sludge metagenome-assembled genomes encoding full-length rRNA genes using long-read sequencing.</title>
        <authorList>
            <person name="Singleton C.M."/>
            <person name="Petriglieri F."/>
            <person name="Kristensen J.M."/>
            <person name="Kirkegaard R.H."/>
            <person name="Michaelsen T.Y."/>
            <person name="Andersen M.H."/>
            <person name="Karst S.M."/>
            <person name="Dueholm M.S."/>
            <person name="Nielsen P.H."/>
            <person name="Albertsen M."/>
        </authorList>
    </citation>
    <scope>NUCLEOTIDE SEQUENCE [LARGE SCALE GENOMIC DNA]</scope>
    <source>
        <strain evidence="10">EsbW_18-Q3-R4-48_BATAC.463</strain>
    </source>
</reference>
<keyword evidence="3 7" id="KW-0949">S-adenosyl-L-methionine</keyword>
<dbReference type="GO" id="GO:0005829">
    <property type="term" value="C:cytosol"/>
    <property type="evidence" value="ECO:0007669"/>
    <property type="project" value="TreeGrafter"/>
</dbReference>
<feature type="binding site" evidence="7 8">
    <location>
        <position position="235"/>
    </location>
    <ligand>
        <name>S-adenosyl-L-methionine</name>
        <dbReference type="ChEBI" id="CHEBI:59789"/>
    </ligand>
</feature>
<keyword evidence="1 7" id="KW-0489">Methyltransferase</keyword>
<evidence type="ECO:0000256" key="7">
    <source>
        <dbReference type="HAMAP-Rule" id="MF_01011"/>
    </source>
</evidence>
<dbReference type="InterPro" id="IPR029063">
    <property type="entry name" value="SAM-dependent_MTases_sf"/>
</dbReference>
<dbReference type="InterPro" id="IPR011869">
    <property type="entry name" value="TrmA_MeTrfase"/>
</dbReference>
<evidence type="ECO:0000313" key="10">
    <source>
        <dbReference type="EMBL" id="MBK7417144.1"/>
    </source>
</evidence>
<feature type="binding site" evidence="7">
    <location>
        <position position="219"/>
    </location>
    <ligand>
        <name>S-adenosyl-L-methionine</name>
        <dbReference type="ChEBI" id="CHEBI:59789"/>
    </ligand>
</feature>
<dbReference type="SUPFAM" id="SSF53335">
    <property type="entry name" value="S-adenosyl-L-methionine-dependent methyltransferases"/>
    <property type="match status" value="1"/>
</dbReference>
<dbReference type="PROSITE" id="PS51687">
    <property type="entry name" value="SAM_MT_RNA_M5U"/>
    <property type="match status" value="1"/>
</dbReference>
<dbReference type="InterPro" id="IPR010280">
    <property type="entry name" value="U5_MeTrfase_fam"/>
</dbReference>
<evidence type="ECO:0000256" key="5">
    <source>
        <dbReference type="ARBA" id="ARBA00051255"/>
    </source>
</evidence>
<gene>
    <name evidence="7 10" type="primary">trmA</name>
    <name evidence="10" type="ORF">IPJ38_20575</name>
</gene>
<feature type="active site" description="Proton acceptor" evidence="7">
    <location>
        <position position="354"/>
    </location>
</feature>
<dbReference type="GO" id="GO:0030697">
    <property type="term" value="F:tRNA (uracil(54)-C5)-methyltransferase activity, S-adenosyl methionine-dependent"/>
    <property type="evidence" value="ECO:0007669"/>
    <property type="project" value="UniProtKB-UniRule"/>
</dbReference>
<organism evidence="10 11">
    <name type="scientific">Candidatus Dechloromonas phosphorivorans</name>
    <dbReference type="NCBI Taxonomy" id="2899244"/>
    <lineage>
        <taxon>Bacteria</taxon>
        <taxon>Pseudomonadati</taxon>
        <taxon>Pseudomonadota</taxon>
        <taxon>Betaproteobacteria</taxon>
        <taxon>Rhodocyclales</taxon>
        <taxon>Azonexaceae</taxon>
        <taxon>Dechloromonas</taxon>
    </lineage>
</organism>
<sequence length="364" mass="41356">MPLPSFDPADYTSQLSDKLESFKKAFTKFGLPEPMVFASTPLHYRMRAEFRMWHQDERVDYAMFDSDNPKQPVIIEEFAAATQSICTLMPRLRERLQASETLKRRLFQINFLATLSGDLLVTLIYHRPLDESWETAAREMANEFNIRLIGRSRKQKIVLDRDWVLEEFELNGRQLCYQQIEGSFSQPNAGVNRQMLGWACEQAASLGGDMVELYCGNGNFTVALAPQFKRVLATEVSKSSVAAANYNLAANNIQNVTLLRMSSDEISEALARNRPFERMKDIDLDSYRFTTLFVDPPRSGLDATTLALAGNFENILYISCNPQTLQENVAALQATHRISAAAVFDQFPYTHHLECGLLLTRRAN</sequence>
<keyword evidence="2 7" id="KW-0808">Transferase</keyword>
<dbReference type="NCBIfam" id="TIGR02143">
    <property type="entry name" value="trmA_only"/>
    <property type="match status" value="1"/>
</dbReference>
<dbReference type="GO" id="GO:0019843">
    <property type="term" value="F:rRNA binding"/>
    <property type="evidence" value="ECO:0007669"/>
    <property type="project" value="TreeGrafter"/>
</dbReference>
<feature type="binding site" evidence="7 8">
    <location>
        <position position="186"/>
    </location>
    <ligand>
        <name>S-adenosyl-L-methionine</name>
        <dbReference type="ChEBI" id="CHEBI:59789"/>
    </ligand>
</feature>
<evidence type="ECO:0000256" key="3">
    <source>
        <dbReference type="ARBA" id="ARBA00022691"/>
    </source>
</evidence>
<comment type="function">
    <text evidence="7">Dual-specificity methyltransferase that catalyzes the formation of 5-methyluridine at position 54 (m5U54) in all tRNAs, and that of position 341 (m5U341) in tmRNA (transfer-mRNA).</text>
</comment>
<dbReference type="Gene3D" id="3.40.50.150">
    <property type="entry name" value="Vaccinia Virus protein VP39"/>
    <property type="match status" value="1"/>
</dbReference>
<comment type="catalytic activity">
    <reaction evidence="5 7">
        <text>uridine(341) in tmRNA + S-adenosyl-L-methionine = 5-methyluridine(341) in tmRNA + S-adenosyl-L-homocysteine + H(+)</text>
        <dbReference type="Rhea" id="RHEA:43612"/>
        <dbReference type="Rhea" id="RHEA-COMP:10630"/>
        <dbReference type="Rhea" id="RHEA-COMP:10631"/>
        <dbReference type="ChEBI" id="CHEBI:15378"/>
        <dbReference type="ChEBI" id="CHEBI:57856"/>
        <dbReference type="ChEBI" id="CHEBI:59789"/>
        <dbReference type="ChEBI" id="CHEBI:65315"/>
        <dbReference type="ChEBI" id="CHEBI:74447"/>
    </reaction>
</comment>
<dbReference type="PANTHER" id="PTHR47790:SF2">
    <property type="entry name" value="TRNA_TMRNA (URACIL-C(5))-METHYLTRANSFERASE"/>
    <property type="match status" value="1"/>
</dbReference>
<protein>
    <recommendedName>
        <fullName evidence="7">tRNA/tmRNA (uracil-C(5))-methyltransferase</fullName>
        <ecNumber evidence="7">2.1.1.35</ecNumber>
    </recommendedName>
    <alternativeName>
        <fullName evidence="7">tRNA (uracil(54)-C(5))-methyltransferase</fullName>
    </alternativeName>
    <alternativeName>
        <fullName evidence="7">tRNA(m5U54)-methyltransferase</fullName>
        <shortName evidence="7">RUMT</shortName>
    </alternativeName>
    <alternativeName>
        <fullName evidence="7">tmRNA (uracil(341)-C(5))-methyltransferase</fullName>
    </alternativeName>
</protein>
<dbReference type="GO" id="GO:0000049">
    <property type="term" value="F:tRNA binding"/>
    <property type="evidence" value="ECO:0007669"/>
    <property type="project" value="TreeGrafter"/>
</dbReference>
<dbReference type="Pfam" id="PF05958">
    <property type="entry name" value="tRNA_U5-meth_tr"/>
    <property type="match status" value="1"/>
</dbReference>
<dbReference type="PROSITE" id="PS01231">
    <property type="entry name" value="TRMA_2"/>
    <property type="match status" value="1"/>
</dbReference>
<dbReference type="InterPro" id="IPR030390">
    <property type="entry name" value="MeTrfase_TrmA_AS"/>
</dbReference>
<dbReference type="EMBL" id="JADJMS010000047">
    <property type="protein sequence ID" value="MBK7417144.1"/>
    <property type="molecule type" value="Genomic_DNA"/>
</dbReference>
<dbReference type="HAMAP" id="MF_01011">
    <property type="entry name" value="RNA_methyltr_TrmA"/>
    <property type="match status" value="1"/>
</dbReference>
<feature type="binding site" evidence="7 8">
    <location>
        <position position="295"/>
    </location>
    <ligand>
        <name>S-adenosyl-L-methionine</name>
        <dbReference type="ChEBI" id="CHEBI:59789"/>
    </ligand>
</feature>
<dbReference type="Proteomes" id="UP000739411">
    <property type="component" value="Unassembled WGS sequence"/>
</dbReference>
<feature type="active site" description="Nucleophile" evidence="7 8">
    <location>
        <position position="320"/>
    </location>
</feature>
<evidence type="ECO:0000256" key="4">
    <source>
        <dbReference type="ARBA" id="ARBA00022694"/>
    </source>
</evidence>
<accession>A0A935K2N6</accession>
<name>A0A935K2N6_9RHOO</name>
<dbReference type="PROSITE" id="PS01230">
    <property type="entry name" value="TRMA_1"/>
    <property type="match status" value="1"/>
</dbReference>
<evidence type="ECO:0000256" key="6">
    <source>
        <dbReference type="ARBA" id="ARBA00052788"/>
    </source>
</evidence>
<evidence type="ECO:0000313" key="11">
    <source>
        <dbReference type="Proteomes" id="UP000739411"/>
    </source>
</evidence>
<comment type="caution">
    <text evidence="10">The sequence shown here is derived from an EMBL/GenBank/DDBJ whole genome shotgun (WGS) entry which is preliminary data.</text>
</comment>
<proteinExistence type="inferred from homology"/>
<comment type="catalytic activity">
    <reaction evidence="6 7">
        <text>uridine(54) in tRNA + S-adenosyl-L-methionine = 5-methyluridine(54) in tRNA + S-adenosyl-L-homocysteine + H(+)</text>
        <dbReference type="Rhea" id="RHEA:42712"/>
        <dbReference type="Rhea" id="RHEA-COMP:10167"/>
        <dbReference type="Rhea" id="RHEA-COMP:10193"/>
        <dbReference type="ChEBI" id="CHEBI:15378"/>
        <dbReference type="ChEBI" id="CHEBI:57856"/>
        <dbReference type="ChEBI" id="CHEBI:59789"/>
        <dbReference type="ChEBI" id="CHEBI:65315"/>
        <dbReference type="ChEBI" id="CHEBI:74447"/>
        <dbReference type="EC" id="2.1.1.35"/>
    </reaction>
</comment>
<evidence type="ECO:0000256" key="1">
    <source>
        <dbReference type="ARBA" id="ARBA00022603"/>
    </source>
</evidence>
<evidence type="ECO:0000256" key="8">
    <source>
        <dbReference type="PROSITE-ProRule" id="PRU01024"/>
    </source>
</evidence>
<evidence type="ECO:0000256" key="2">
    <source>
        <dbReference type="ARBA" id="ARBA00022679"/>
    </source>
</evidence>
<feature type="binding site" evidence="7 8">
    <location>
        <position position="214"/>
    </location>
    <ligand>
        <name>S-adenosyl-L-methionine</name>
        <dbReference type="ChEBI" id="CHEBI:59789"/>
    </ligand>
</feature>
<keyword evidence="4 7" id="KW-0819">tRNA processing</keyword>
<evidence type="ECO:0000256" key="9">
    <source>
        <dbReference type="PROSITE-ProRule" id="PRU10015"/>
    </source>
</evidence>
<dbReference type="FunFam" id="2.40.50.1070:FF:000001">
    <property type="entry name" value="tRNA/tmRNA (uracil-C(5))-methyltransferase"/>
    <property type="match status" value="1"/>
</dbReference>
<dbReference type="GO" id="GO:0030488">
    <property type="term" value="P:tRNA methylation"/>
    <property type="evidence" value="ECO:0007669"/>
    <property type="project" value="UniProtKB-UniRule"/>
</dbReference>
<dbReference type="EC" id="2.1.1.35" evidence="7"/>
<comment type="similarity">
    <text evidence="7">Belongs to the class I-like SAM-binding methyltransferase superfamily. RNA M5U methyltransferase family. TrmA subfamily.</text>
</comment>
<dbReference type="AlphaFoldDB" id="A0A935K2N6"/>
<dbReference type="Gene3D" id="2.40.50.1070">
    <property type="match status" value="1"/>
</dbReference>